<gene>
    <name evidence="1" type="ORF">BST27_00440</name>
</gene>
<evidence type="ECO:0008006" key="3">
    <source>
        <dbReference type="Google" id="ProtNLM"/>
    </source>
</evidence>
<dbReference type="SUPFAM" id="SSF56112">
    <property type="entry name" value="Protein kinase-like (PK-like)"/>
    <property type="match status" value="1"/>
</dbReference>
<dbReference type="AlphaFoldDB" id="A0A1E3SAP1"/>
<dbReference type="Proteomes" id="UP000192739">
    <property type="component" value="Unassembled WGS sequence"/>
</dbReference>
<protein>
    <recommendedName>
        <fullName evidence="3">AAA family ATPase</fullName>
    </recommendedName>
</protein>
<reference evidence="1 2" key="1">
    <citation type="submission" date="2017-02" db="EMBL/GenBank/DDBJ databases">
        <title>The new phylogeny of genus Mycobacterium.</title>
        <authorList>
            <person name="Tortoli E."/>
            <person name="Trovato A."/>
            <person name="Cirillo D.M."/>
        </authorList>
    </citation>
    <scope>NUCLEOTIDE SEQUENCE [LARGE SCALE GENOMIC DNA]</scope>
    <source>
        <strain evidence="1 2">DSM 44049</strain>
    </source>
</reference>
<dbReference type="InterPro" id="IPR011009">
    <property type="entry name" value="Kinase-like_dom_sf"/>
</dbReference>
<dbReference type="Gene3D" id="3.40.50.300">
    <property type="entry name" value="P-loop containing nucleotide triphosphate hydrolases"/>
    <property type="match status" value="1"/>
</dbReference>
<dbReference type="PANTHER" id="PTHR43883:SF1">
    <property type="entry name" value="GLUCONOKINASE"/>
    <property type="match status" value="1"/>
</dbReference>
<dbReference type="SUPFAM" id="SSF52540">
    <property type="entry name" value="P-loop containing nucleoside triphosphate hydrolases"/>
    <property type="match status" value="1"/>
</dbReference>
<sequence>MVVFAGDRAYKVKKPVLTDFVDFRTAAQRERACRREVELNSRLSPGSYLGVAQLTDPTGGPAEPIVVMRRYSDQDRLASMVTRGESVEGVLDRVAEVLADFHRNALRGESIDAQGEAGAVGKRWRDNLWELHRYAETIPGVTEESIDRIERLATEYISGRAHLFAHRIDERCVVDGHGDLLADDIFVVDGEPALLDCMEFDDQLRYVDQIDDAAFLAMDLEFLGRRDLGDHFMERYIAYSGDESASSLRHFYIAYRAVVRAKVECVRVTQGGSAAAADAVRHLGLATGHLQAGAVRLALVGGNPGTGKSTVARALAEQVGAQVISTDNVRRELLETGIISGEPGVLDSGLYSPDNVATVYEIVLRRARMCLDHGRSVILDGTWRHPHWRAEARRIATETHSQPVEIMCAAGIDMTADRIVTRPAGNSDATPEIAAALAARPSGWDEAFRIDTSQPLATSAEQAVEVWRKAV</sequence>
<accession>A0A1E3SAP1</accession>
<dbReference type="PANTHER" id="PTHR43883">
    <property type="entry name" value="SLR0207 PROTEIN"/>
    <property type="match status" value="1"/>
</dbReference>
<dbReference type="EMBL" id="MVHT01000001">
    <property type="protein sequence ID" value="ORB10682.1"/>
    <property type="molecule type" value="Genomic_DNA"/>
</dbReference>
<proteinExistence type="predicted"/>
<dbReference type="OrthoDB" id="9810277at2"/>
<organism evidence="1 2">
    <name type="scientific">Mycobacterium intermedium</name>
    <dbReference type="NCBI Taxonomy" id="28445"/>
    <lineage>
        <taxon>Bacteria</taxon>
        <taxon>Bacillati</taxon>
        <taxon>Actinomycetota</taxon>
        <taxon>Actinomycetes</taxon>
        <taxon>Mycobacteriales</taxon>
        <taxon>Mycobacteriaceae</taxon>
        <taxon>Mycobacterium</taxon>
        <taxon>Mycobacterium simiae complex</taxon>
    </lineage>
</organism>
<dbReference type="InterPro" id="IPR052732">
    <property type="entry name" value="Cell-binding_unc_protein"/>
</dbReference>
<dbReference type="InterPro" id="IPR027417">
    <property type="entry name" value="P-loop_NTPase"/>
</dbReference>
<dbReference type="STRING" id="28445.BHQ20_18605"/>
<dbReference type="Pfam" id="PF13671">
    <property type="entry name" value="AAA_33"/>
    <property type="match status" value="1"/>
</dbReference>
<evidence type="ECO:0000313" key="1">
    <source>
        <dbReference type="EMBL" id="ORB10682.1"/>
    </source>
</evidence>
<evidence type="ECO:0000313" key="2">
    <source>
        <dbReference type="Proteomes" id="UP000192739"/>
    </source>
</evidence>
<comment type="caution">
    <text evidence="1">The sequence shown here is derived from an EMBL/GenBank/DDBJ whole genome shotgun (WGS) entry which is preliminary data.</text>
</comment>
<name>A0A1E3SAP1_MYCIE</name>
<keyword evidence="2" id="KW-1185">Reference proteome</keyword>